<reference evidence="3" key="1">
    <citation type="submission" date="2021-02" db="EMBL/GenBank/DDBJ databases">
        <authorList>
            <person name="Nieuwenhuis M."/>
            <person name="Van De Peppel L.J.J."/>
        </authorList>
    </citation>
    <scope>NUCLEOTIDE SEQUENCE</scope>
    <source>
        <strain evidence="3">D49</strain>
    </source>
</reference>
<evidence type="ECO:0000313" key="4">
    <source>
        <dbReference type="Proteomes" id="UP000717328"/>
    </source>
</evidence>
<dbReference type="PANTHER" id="PTHR37987:SF1">
    <property type="entry name" value="OXO-4-HYDROXY-4-CARBOXY-5-UREIDOIMIDAZOLINE DECARBOXYLASE DOMAIN-CONTAINING PROTEIN"/>
    <property type="match status" value="1"/>
</dbReference>
<dbReference type="OrthoDB" id="5398391at2759"/>
<name>A0A9P7K5J1_9AGAR</name>
<gene>
    <name evidence="3" type="ORF">H0H81_007030</name>
</gene>
<organism evidence="3 4">
    <name type="scientific">Sphagnurus paluster</name>
    <dbReference type="NCBI Taxonomy" id="117069"/>
    <lineage>
        <taxon>Eukaryota</taxon>
        <taxon>Fungi</taxon>
        <taxon>Dikarya</taxon>
        <taxon>Basidiomycota</taxon>
        <taxon>Agaricomycotina</taxon>
        <taxon>Agaricomycetes</taxon>
        <taxon>Agaricomycetidae</taxon>
        <taxon>Agaricales</taxon>
        <taxon>Tricholomatineae</taxon>
        <taxon>Lyophyllaceae</taxon>
        <taxon>Sphagnurus</taxon>
    </lineage>
</organism>
<dbReference type="EMBL" id="JABCKI010005732">
    <property type="protein sequence ID" value="KAG5639086.1"/>
    <property type="molecule type" value="Genomic_DNA"/>
</dbReference>
<dbReference type="AlphaFoldDB" id="A0A9P7K5J1"/>
<proteinExistence type="predicted"/>
<dbReference type="InterPro" id="IPR018020">
    <property type="entry name" value="OHCU_decarboxylase"/>
</dbReference>
<comment type="caution">
    <text evidence="3">The sequence shown here is derived from an EMBL/GenBank/DDBJ whole genome shotgun (WGS) entry which is preliminary data.</text>
</comment>
<feature type="domain" description="Oxo-4-hydroxy-4-carboxy-5-ureidoimidazoline decarboxylase" evidence="2">
    <location>
        <begin position="24"/>
        <end position="151"/>
    </location>
</feature>
<dbReference type="Proteomes" id="UP000717328">
    <property type="component" value="Unassembled WGS sequence"/>
</dbReference>
<keyword evidence="4" id="KW-1185">Reference proteome</keyword>
<dbReference type="Pfam" id="PF09349">
    <property type="entry name" value="OHCU_decarbox"/>
    <property type="match status" value="1"/>
</dbReference>
<evidence type="ECO:0000256" key="1">
    <source>
        <dbReference type="ARBA" id="ARBA00022631"/>
    </source>
</evidence>
<protein>
    <recommendedName>
        <fullName evidence="2">Oxo-4-hydroxy-4-carboxy-5-ureidoimidazoline decarboxylase domain-containing protein</fullName>
    </recommendedName>
</protein>
<dbReference type="Gene3D" id="1.10.3330.10">
    <property type="entry name" value="Oxo-4-hydroxy-4-carboxy-5-ureidoimidazoline decarboxylase"/>
    <property type="match status" value="1"/>
</dbReference>
<dbReference type="SUPFAM" id="SSF158694">
    <property type="entry name" value="UraD-Like"/>
    <property type="match status" value="1"/>
</dbReference>
<dbReference type="InterPro" id="IPR036778">
    <property type="entry name" value="OHCU_decarboxylase_sf"/>
</dbReference>
<evidence type="ECO:0000313" key="3">
    <source>
        <dbReference type="EMBL" id="KAG5639086.1"/>
    </source>
</evidence>
<sequence length="201" mass="21894">MASLPKISELSNSVSGPLSPLARSLSILFEHSSVLVNRLEPELAESLAPLSSYSELIDTALTALRSWSRSLQSEFISGHPRIGETQNLSNLSAIEQGDAKSGASPTPPEVLARLAHLNACYEARYPGLRYITFVNGRSRQAIAEEMEDRLDFEHSLSRDIPPVSSVRAVEVNSPEWDVELQRALGDIGLIAKSRLTSLGVE</sequence>
<evidence type="ECO:0000259" key="2">
    <source>
        <dbReference type="Pfam" id="PF09349"/>
    </source>
</evidence>
<reference evidence="3" key="2">
    <citation type="submission" date="2021-10" db="EMBL/GenBank/DDBJ databases">
        <title>Phylogenomics reveals ancestral predisposition of the termite-cultivated fungus Termitomyces towards a domesticated lifestyle.</title>
        <authorList>
            <person name="Auxier B."/>
            <person name="Grum-Grzhimaylo A."/>
            <person name="Cardenas M.E."/>
            <person name="Lodge J.D."/>
            <person name="Laessoe T."/>
            <person name="Pedersen O."/>
            <person name="Smith M.E."/>
            <person name="Kuyper T.W."/>
            <person name="Franco-Molano E.A."/>
            <person name="Baroni T.J."/>
            <person name="Aanen D.K."/>
        </authorList>
    </citation>
    <scope>NUCLEOTIDE SEQUENCE</scope>
    <source>
        <strain evidence="3">D49</strain>
    </source>
</reference>
<dbReference type="PANTHER" id="PTHR37987">
    <property type="entry name" value="CHROMOSOME 9, WHOLE GENOME SHOTGUN SEQUENCE"/>
    <property type="match status" value="1"/>
</dbReference>
<accession>A0A9P7K5J1</accession>
<keyword evidence="1" id="KW-0659">Purine metabolism</keyword>
<dbReference type="GO" id="GO:0006144">
    <property type="term" value="P:purine nucleobase metabolic process"/>
    <property type="evidence" value="ECO:0007669"/>
    <property type="project" value="UniProtKB-KW"/>
</dbReference>